<dbReference type="InterPro" id="IPR020603">
    <property type="entry name" value="MraZ_dom"/>
</dbReference>
<dbReference type="InterPro" id="IPR007159">
    <property type="entry name" value="SpoVT-AbrB_dom"/>
</dbReference>
<dbReference type="Proteomes" id="UP000004431">
    <property type="component" value="Unassembled WGS sequence"/>
</dbReference>
<comment type="subcellular location">
    <subcellularLocation>
        <location evidence="7">Cytoplasm</location>
        <location evidence="7">Nucleoid</location>
    </subcellularLocation>
</comment>
<evidence type="ECO:0000313" key="9">
    <source>
        <dbReference type="EMBL" id="EFL44300.1"/>
    </source>
</evidence>
<reference evidence="9 10" key="1">
    <citation type="submission" date="2010-08" db="EMBL/GenBank/DDBJ databases">
        <authorList>
            <person name="Durkin A.S."/>
            <person name="Madupu R."/>
            <person name="Torralba M."/>
            <person name="Gillis M."/>
            <person name="Methe B."/>
            <person name="Sutton G."/>
            <person name="Nelson K.E."/>
        </authorList>
    </citation>
    <scope>NUCLEOTIDE SEQUENCE [LARGE SCALE GENOMIC DNA]</scope>
    <source>
        <strain evidence="9 10">PB189-T1-4</strain>
    </source>
</reference>
<feature type="domain" description="SpoVT-AbrB" evidence="8">
    <location>
        <begin position="6"/>
        <end position="47"/>
    </location>
</feature>
<protein>
    <recommendedName>
        <fullName evidence="1 7">Transcriptional regulator MraZ</fullName>
    </recommendedName>
</protein>
<evidence type="ECO:0000256" key="3">
    <source>
        <dbReference type="ARBA" id="ARBA00022737"/>
    </source>
</evidence>
<gene>
    <name evidence="7" type="primary">mraZ</name>
    <name evidence="9" type="ORF">HMPREF9248_0963</name>
</gene>
<dbReference type="Pfam" id="PF02381">
    <property type="entry name" value="MraZ"/>
    <property type="match status" value="2"/>
</dbReference>
<dbReference type="PROSITE" id="PS51740">
    <property type="entry name" value="SPOVT_ABRB"/>
    <property type="match status" value="2"/>
</dbReference>
<evidence type="ECO:0000256" key="7">
    <source>
        <dbReference type="HAMAP-Rule" id="MF_01008"/>
    </source>
</evidence>
<dbReference type="SUPFAM" id="SSF89447">
    <property type="entry name" value="AbrB/MazE/MraZ-like"/>
    <property type="match status" value="1"/>
</dbReference>
<evidence type="ECO:0000256" key="6">
    <source>
        <dbReference type="ARBA" id="ARBA00023163"/>
    </source>
</evidence>
<dbReference type="InterPro" id="IPR003444">
    <property type="entry name" value="MraZ"/>
</dbReference>
<dbReference type="InterPro" id="IPR035642">
    <property type="entry name" value="MraZ_N"/>
</dbReference>
<keyword evidence="2 7" id="KW-0963">Cytoplasm</keyword>
<evidence type="ECO:0000256" key="5">
    <source>
        <dbReference type="ARBA" id="ARBA00023125"/>
    </source>
</evidence>
<evidence type="ECO:0000256" key="2">
    <source>
        <dbReference type="ARBA" id="ARBA00022490"/>
    </source>
</evidence>
<dbReference type="Gene3D" id="3.40.1550.20">
    <property type="entry name" value="Transcriptional regulator MraZ domain"/>
    <property type="match status" value="1"/>
</dbReference>
<name>A0ABN0B0H0_9ACTN</name>
<dbReference type="InterPro" id="IPR038619">
    <property type="entry name" value="MraZ_sf"/>
</dbReference>
<proteinExistence type="inferred from homology"/>
<evidence type="ECO:0000256" key="4">
    <source>
        <dbReference type="ARBA" id="ARBA00023015"/>
    </source>
</evidence>
<comment type="subunit">
    <text evidence="7">Forms oligomers.</text>
</comment>
<dbReference type="PANTHER" id="PTHR34701:SF1">
    <property type="entry name" value="TRANSCRIPTIONAL REGULATOR MRAZ"/>
    <property type="match status" value="1"/>
</dbReference>
<feature type="domain" description="SpoVT-AbrB" evidence="8">
    <location>
        <begin position="78"/>
        <end position="124"/>
    </location>
</feature>
<dbReference type="InterPro" id="IPR035644">
    <property type="entry name" value="MraZ_C"/>
</dbReference>
<sequence length="145" mass="16130">MYLTGTYKHSLDAKFRITLPSVFRKQLGDVICLVPLNNAVYGFTPESHRAWIQSFFPQGVNPRDQRAVGLRTALLSRTLTLDLDSAGRLALGKLDPKQLEAVNIKKDVAVVGVDDHFEIWDAATFDAQSAMFDANLDDLMYGVSQ</sequence>
<keyword evidence="5 7" id="KW-0238">DNA-binding</keyword>
<dbReference type="CDD" id="cd16321">
    <property type="entry name" value="MraZ_C"/>
    <property type="match status" value="1"/>
</dbReference>
<keyword evidence="4 7" id="KW-0805">Transcription regulation</keyword>
<keyword evidence="6 7" id="KW-0804">Transcription</keyword>
<dbReference type="CDD" id="cd16320">
    <property type="entry name" value="MraZ_N"/>
    <property type="match status" value="1"/>
</dbReference>
<dbReference type="EMBL" id="AEDQ01000017">
    <property type="protein sequence ID" value="EFL44300.1"/>
    <property type="molecule type" value="Genomic_DNA"/>
</dbReference>
<dbReference type="RefSeq" id="WP_006304011.1">
    <property type="nucleotide sequence ID" value="NZ_AEDQ01000017.1"/>
</dbReference>
<keyword evidence="10" id="KW-1185">Reference proteome</keyword>
<evidence type="ECO:0000256" key="1">
    <source>
        <dbReference type="ARBA" id="ARBA00013860"/>
    </source>
</evidence>
<accession>A0ABN0B0H0</accession>
<evidence type="ECO:0000259" key="8">
    <source>
        <dbReference type="PROSITE" id="PS51740"/>
    </source>
</evidence>
<keyword evidence="3" id="KW-0677">Repeat</keyword>
<dbReference type="PANTHER" id="PTHR34701">
    <property type="entry name" value="TRANSCRIPTIONAL REGULATOR MRAZ"/>
    <property type="match status" value="1"/>
</dbReference>
<dbReference type="InterPro" id="IPR037914">
    <property type="entry name" value="SpoVT-AbrB_sf"/>
</dbReference>
<comment type="similarity">
    <text evidence="7">Belongs to the MraZ family.</text>
</comment>
<organism evidence="9 10">
    <name type="scientific">Fannyhessea vaginae PB189-T1-4</name>
    <dbReference type="NCBI Taxonomy" id="866774"/>
    <lineage>
        <taxon>Bacteria</taxon>
        <taxon>Bacillati</taxon>
        <taxon>Actinomycetota</taxon>
        <taxon>Coriobacteriia</taxon>
        <taxon>Coriobacteriales</taxon>
        <taxon>Atopobiaceae</taxon>
        <taxon>Fannyhessea</taxon>
    </lineage>
</organism>
<dbReference type="HAMAP" id="MF_01008">
    <property type="entry name" value="MraZ"/>
    <property type="match status" value="1"/>
</dbReference>
<comment type="caution">
    <text evidence="9">The sequence shown here is derived from an EMBL/GenBank/DDBJ whole genome shotgun (WGS) entry which is preliminary data.</text>
</comment>
<evidence type="ECO:0000313" key="10">
    <source>
        <dbReference type="Proteomes" id="UP000004431"/>
    </source>
</evidence>